<comment type="caution">
    <text evidence="1">The sequence shown here is derived from an EMBL/GenBank/DDBJ whole genome shotgun (WGS) entry which is preliminary data.</text>
</comment>
<dbReference type="Proteomes" id="UP000584374">
    <property type="component" value="Unassembled WGS sequence"/>
</dbReference>
<proteinExistence type="predicted"/>
<keyword evidence="2" id="KW-1185">Reference proteome</keyword>
<accession>A0A840Q532</accession>
<name>A0A840Q532_9PSEU</name>
<gene>
    <name evidence="1" type="ORF">BJ970_002534</name>
</gene>
<protein>
    <recommendedName>
        <fullName evidence="3">HTH cro/C1-type domain-containing protein</fullName>
    </recommendedName>
</protein>
<organism evidence="1 2">
    <name type="scientific">Saccharopolyspora phatthalungensis</name>
    <dbReference type="NCBI Taxonomy" id="664693"/>
    <lineage>
        <taxon>Bacteria</taxon>
        <taxon>Bacillati</taxon>
        <taxon>Actinomycetota</taxon>
        <taxon>Actinomycetes</taxon>
        <taxon>Pseudonocardiales</taxon>
        <taxon>Pseudonocardiaceae</taxon>
        <taxon>Saccharopolyspora</taxon>
    </lineage>
</organism>
<evidence type="ECO:0008006" key="3">
    <source>
        <dbReference type="Google" id="ProtNLM"/>
    </source>
</evidence>
<evidence type="ECO:0000313" key="2">
    <source>
        <dbReference type="Proteomes" id="UP000584374"/>
    </source>
</evidence>
<dbReference type="EMBL" id="JACHIW010000001">
    <property type="protein sequence ID" value="MBB5155000.1"/>
    <property type="molecule type" value="Genomic_DNA"/>
</dbReference>
<reference evidence="1 2" key="1">
    <citation type="submission" date="2020-08" db="EMBL/GenBank/DDBJ databases">
        <title>Sequencing the genomes of 1000 actinobacteria strains.</title>
        <authorList>
            <person name="Klenk H.-P."/>
        </authorList>
    </citation>
    <scope>NUCLEOTIDE SEQUENCE [LARGE SCALE GENOMIC DNA]</scope>
    <source>
        <strain evidence="1 2">DSM 45584</strain>
    </source>
</reference>
<sequence length="150" mass="16241">MNLCELINKVKDEEGLTWRQLVDRAVSKGEAAPTSIFHLGNPDRPMQDFPRTKTILGLAAALGVAPGVVADAALESLNLRRPDVVEVEAKDVQVHSGDNEGQSHAHSSERWIMIVPDDSTPDDVLNACETAANLRVRLPNGETKRPSNVG</sequence>
<evidence type="ECO:0000313" key="1">
    <source>
        <dbReference type="EMBL" id="MBB5155000.1"/>
    </source>
</evidence>
<dbReference type="AlphaFoldDB" id="A0A840Q532"/>